<dbReference type="GO" id="GO:0006352">
    <property type="term" value="P:DNA-templated transcription initiation"/>
    <property type="evidence" value="ECO:0007669"/>
    <property type="project" value="InterPro"/>
</dbReference>
<dbReference type="Gene3D" id="1.10.10.60">
    <property type="entry name" value="Homeodomain-like"/>
    <property type="match status" value="1"/>
</dbReference>
<keyword evidence="8" id="KW-0804">Transcription</keyword>
<keyword evidence="2" id="KW-0240">DNA-directed RNA polymerase</keyword>
<evidence type="ECO:0000256" key="4">
    <source>
        <dbReference type="ARBA" id="ARBA00022695"/>
    </source>
</evidence>
<reference evidence="11 12" key="1">
    <citation type="submission" date="2013-04" db="EMBL/GenBank/DDBJ databases">
        <title>The Genome Sequence of Treponema medium ATCC 700293.</title>
        <authorList>
            <consortium name="The Broad Institute Genomics Platform"/>
            <person name="Earl A."/>
            <person name="Ward D."/>
            <person name="Feldgarden M."/>
            <person name="Gevers D."/>
            <person name="Leonetti C."/>
            <person name="Blanton J.M."/>
            <person name="Dewhirst F.E."/>
            <person name="Izard J."/>
            <person name="Walker B."/>
            <person name="Young S."/>
            <person name="Zeng Q."/>
            <person name="Gargeya S."/>
            <person name="Fitzgerald M."/>
            <person name="Haas B."/>
            <person name="Abouelleil A."/>
            <person name="Allen A.W."/>
            <person name="Alvarado L."/>
            <person name="Arachchi H.M."/>
            <person name="Berlin A.M."/>
            <person name="Chapman S.B."/>
            <person name="Gainer-Dewar J."/>
            <person name="Goldberg J."/>
            <person name="Griggs A."/>
            <person name="Gujja S."/>
            <person name="Hansen M."/>
            <person name="Howarth C."/>
            <person name="Imamovic A."/>
            <person name="Ireland A."/>
            <person name="Larimer J."/>
            <person name="McCowan C."/>
            <person name="Murphy C."/>
            <person name="Pearson M."/>
            <person name="Poon T.W."/>
            <person name="Priest M."/>
            <person name="Roberts A."/>
            <person name="Saif S."/>
            <person name="Shea T."/>
            <person name="Sisk P."/>
            <person name="Sykes S."/>
            <person name="Wortman J."/>
            <person name="Nusbaum C."/>
            <person name="Birren B."/>
        </authorList>
    </citation>
    <scope>NUCLEOTIDE SEQUENCE [LARGE SCALE GENOMIC DNA]</scope>
    <source>
        <strain evidence="11 12">ATCC 700293</strain>
    </source>
</reference>
<dbReference type="InterPro" id="IPR007634">
    <property type="entry name" value="RNA_pol_sigma_54_DNA-bd"/>
</dbReference>
<proteinExistence type="inferred from homology"/>
<evidence type="ECO:0000313" key="12">
    <source>
        <dbReference type="Proteomes" id="UP000014634"/>
    </source>
</evidence>
<evidence type="ECO:0000256" key="1">
    <source>
        <dbReference type="ARBA" id="ARBA00008798"/>
    </source>
</evidence>
<dbReference type="GO" id="GO:0016779">
    <property type="term" value="F:nucleotidyltransferase activity"/>
    <property type="evidence" value="ECO:0007669"/>
    <property type="project" value="UniProtKB-KW"/>
</dbReference>
<dbReference type="PROSITE" id="PS50044">
    <property type="entry name" value="SIGMA54_3"/>
    <property type="match status" value="1"/>
</dbReference>
<keyword evidence="6" id="KW-0731">Sigma factor</keyword>
<protein>
    <submittedName>
        <fullName evidence="11">RNA polymerase sigma-54 factor</fullName>
    </submittedName>
</protein>
<keyword evidence="5" id="KW-0805">Transcription regulation</keyword>
<dbReference type="GO" id="GO:0016987">
    <property type="term" value="F:sigma factor activity"/>
    <property type="evidence" value="ECO:0007669"/>
    <property type="project" value="UniProtKB-KW"/>
</dbReference>
<dbReference type="GO" id="GO:0000428">
    <property type="term" value="C:DNA-directed RNA polymerase complex"/>
    <property type="evidence" value="ECO:0007669"/>
    <property type="project" value="UniProtKB-KW"/>
</dbReference>
<dbReference type="PROSITE" id="PS00718">
    <property type="entry name" value="SIGMA54_2"/>
    <property type="match status" value="1"/>
</dbReference>
<evidence type="ECO:0000256" key="5">
    <source>
        <dbReference type="ARBA" id="ARBA00023015"/>
    </source>
</evidence>
<comment type="caution">
    <text evidence="11">The sequence shown here is derived from an EMBL/GenBank/DDBJ whole genome shotgun (WGS) entry which is preliminary data.</text>
</comment>
<keyword evidence="3" id="KW-0808">Transferase</keyword>
<keyword evidence="4" id="KW-0548">Nucleotidyltransferase</keyword>
<dbReference type="Gene3D" id="1.10.10.1330">
    <property type="entry name" value="RNA polymerase sigma-54 factor, core-binding domain"/>
    <property type="match status" value="1"/>
</dbReference>
<gene>
    <name evidence="11" type="ORF">HMPREF9195_00976</name>
</gene>
<dbReference type="InterPro" id="IPR007046">
    <property type="entry name" value="RNA_pol_sigma_54_core-bd"/>
</dbReference>
<evidence type="ECO:0000259" key="10">
    <source>
        <dbReference type="Pfam" id="PF04963"/>
    </source>
</evidence>
<dbReference type="AlphaFoldDB" id="A0AA87NQW6"/>
<dbReference type="Proteomes" id="UP000014634">
    <property type="component" value="Unassembled WGS sequence"/>
</dbReference>
<dbReference type="PIRSF" id="PIRSF000774">
    <property type="entry name" value="RpoN"/>
    <property type="match status" value="1"/>
</dbReference>
<dbReference type="RefSeq" id="WP_016522938.1">
    <property type="nucleotide sequence ID" value="NZ_KE332517.1"/>
</dbReference>
<dbReference type="PRINTS" id="PR00045">
    <property type="entry name" value="SIGMA54FCT"/>
</dbReference>
<feature type="domain" description="RNA polymerase sigma factor 54 DNA-binding" evidence="9">
    <location>
        <begin position="325"/>
        <end position="420"/>
    </location>
</feature>
<comment type="similarity">
    <text evidence="1">Belongs to the sigma-54 factor family.</text>
</comment>
<dbReference type="EMBL" id="ATFE01000006">
    <property type="protein sequence ID" value="EPF29194.1"/>
    <property type="molecule type" value="Genomic_DNA"/>
</dbReference>
<sequence length="505" mass="56811">MQQMGQTLGQRLEQRMSQSQIQSLDILAMPAIELRERIAEELAENPALEPIRGTQQTSLPQKGQAKQIDWKETYYHNDRIPSAFSAEASDAFQTFLENIPAPQRQSLQSHLLEQLFVLKLDPLTSSFAERIIENLTNDGFHVVPLNELFKTELLKKENEKDLALTRHKISHALSIVRQLDPIGCATQDFKQSLLVQAKILFHDKTKIDPVYAYTIDILANHFSYLEKARPYSLVRAVNENADIPYKLTQENAEDILALIASLHPFPGRTLAADIAPNEYIIPTAFIERNDQEFTVKINNLEVPLLTVSSEFQDLISHAKDTTAKNYIKEQIQKAKAFIGSLNQREKTIIDVLRKIVSAQEAFFLTGDKRRLAPLTQQQIAKELDIHESTVSRTVAGKYVQCQWGTFEIQYFFTNAIAVQPQSGTPLQSAASSQADVSASSGTPATREGVKDCIKELLLENAAKGVKLSDQKISDLLQEKYGISVARRTVAKYRKELDIGSSYNRA</sequence>
<dbReference type="InterPro" id="IPR000394">
    <property type="entry name" value="RNA_pol_sigma_54"/>
</dbReference>
<evidence type="ECO:0000256" key="2">
    <source>
        <dbReference type="ARBA" id="ARBA00022478"/>
    </source>
</evidence>
<keyword evidence="7" id="KW-0238">DNA-binding</keyword>
<evidence type="ECO:0000256" key="6">
    <source>
        <dbReference type="ARBA" id="ARBA00023082"/>
    </source>
</evidence>
<dbReference type="Pfam" id="PF04963">
    <property type="entry name" value="Sigma54_CBD"/>
    <property type="match status" value="1"/>
</dbReference>
<evidence type="ECO:0000256" key="3">
    <source>
        <dbReference type="ARBA" id="ARBA00022679"/>
    </source>
</evidence>
<evidence type="ECO:0000256" key="7">
    <source>
        <dbReference type="ARBA" id="ARBA00023125"/>
    </source>
</evidence>
<dbReference type="GO" id="GO:0003677">
    <property type="term" value="F:DNA binding"/>
    <property type="evidence" value="ECO:0007669"/>
    <property type="project" value="UniProtKB-KW"/>
</dbReference>
<dbReference type="PANTHER" id="PTHR32248">
    <property type="entry name" value="RNA POLYMERASE SIGMA-54 FACTOR"/>
    <property type="match status" value="1"/>
</dbReference>
<evidence type="ECO:0000259" key="9">
    <source>
        <dbReference type="Pfam" id="PF04552"/>
    </source>
</evidence>
<feature type="domain" description="RNA polymerase sigma factor 54 core-binding" evidence="10">
    <location>
        <begin position="103"/>
        <end position="310"/>
    </location>
</feature>
<dbReference type="InterPro" id="IPR038709">
    <property type="entry name" value="RpoN_core-bd_sf"/>
</dbReference>
<dbReference type="GO" id="GO:0001216">
    <property type="term" value="F:DNA-binding transcription activator activity"/>
    <property type="evidence" value="ECO:0007669"/>
    <property type="project" value="InterPro"/>
</dbReference>
<dbReference type="Pfam" id="PF00309">
    <property type="entry name" value="Sigma54_AID"/>
    <property type="match status" value="1"/>
</dbReference>
<accession>A0AA87NQW6</accession>
<dbReference type="Pfam" id="PF04552">
    <property type="entry name" value="Sigma54_DBD"/>
    <property type="match status" value="2"/>
</dbReference>
<feature type="domain" description="RNA polymerase sigma factor 54 DNA-binding" evidence="9">
    <location>
        <begin position="436"/>
        <end position="504"/>
    </location>
</feature>
<name>A0AA87NQW6_TREMD</name>
<evidence type="ECO:0000256" key="8">
    <source>
        <dbReference type="ARBA" id="ARBA00023163"/>
    </source>
</evidence>
<evidence type="ECO:0000313" key="11">
    <source>
        <dbReference type="EMBL" id="EPF29194.1"/>
    </source>
</evidence>
<dbReference type="NCBIfam" id="TIGR02395">
    <property type="entry name" value="rpoN_sigma"/>
    <property type="match status" value="1"/>
</dbReference>
<dbReference type="PANTHER" id="PTHR32248:SF4">
    <property type="entry name" value="RNA POLYMERASE SIGMA-54 FACTOR"/>
    <property type="match status" value="1"/>
</dbReference>
<organism evidence="11 12">
    <name type="scientific">Treponema medium ATCC 700293</name>
    <dbReference type="NCBI Taxonomy" id="1125700"/>
    <lineage>
        <taxon>Bacteria</taxon>
        <taxon>Pseudomonadati</taxon>
        <taxon>Spirochaetota</taxon>
        <taxon>Spirochaetia</taxon>
        <taxon>Spirochaetales</taxon>
        <taxon>Treponemataceae</taxon>
        <taxon>Treponema</taxon>
    </lineage>
</organism>